<evidence type="ECO:0000259" key="1">
    <source>
        <dbReference type="Pfam" id="PF00561"/>
    </source>
</evidence>
<accession>A0ABP7WS35</accession>
<dbReference type="PANTHER" id="PTHR43194:SF5">
    <property type="entry name" value="PIMELOYL-[ACYL-CARRIER PROTEIN] METHYL ESTER ESTERASE"/>
    <property type="match status" value="1"/>
</dbReference>
<name>A0ABP7WS35_9ACTN</name>
<dbReference type="PANTHER" id="PTHR43194">
    <property type="entry name" value="HYDROLASE ALPHA/BETA FOLD FAMILY"/>
    <property type="match status" value="1"/>
</dbReference>
<keyword evidence="3" id="KW-1185">Reference proteome</keyword>
<evidence type="ECO:0000313" key="3">
    <source>
        <dbReference type="Proteomes" id="UP001500683"/>
    </source>
</evidence>
<dbReference type="RefSeq" id="WP_344955871.1">
    <property type="nucleotide sequence ID" value="NZ_BAAAZG010000052.1"/>
</dbReference>
<proteinExistence type="predicted"/>
<dbReference type="InterPro" id="IPR000073">
    <property type="entry name" value="AB_hydrolase_1"/>
</dbReference>
<dbReference type="SUPFAM" id="SSF53474">
    <property type="entry name" value="alpha/beta-Hydrolases"/>
    <property type="match status" value="1"/>
</dbReference>
<dbReference type="EMBL" id="BAAAZG010000052">
    <property type="protein sequence ID" value="GAA4095549.1"/>
    <property type="molecule type" value="Genomic_DNA"/>
</dbReference>
<dbReference type="Gene3D" id="3.40.50.1820">
    <property type="entry name" value="alpha/beta hydrolase"/>
    <property type="match status" value="1"/>
</dbReference>
<dbReference type="GO" id="GO:0016787">
    <property type="term" value="F:hydrolase activity"/>
    <property type="evidence" value="ECO:0007669"/>
    <property type="project" value="UniProtKB-KW"/>
</dbReference>
<dbReference type="PRINTS" id="PR00111">
    <property type="entry name" value="ABHYDROLASE"/>
</dbReference>
<organism evidence="2 3">
    <name type="scientific">Actinomadura miaoliensis</name>
    <dbReference type="NCBI Taxonomy" id="430685"/>
    <lineage>
        <taxon>Bacteria</taxon>
        <taxon>Bacillati</taxon>
        <taxon>Actinomycetota</taxon>
        <taxon>Actinomycetes</taxon>
        <taxon>Streptosporangiales</taxon>
        <taxon>Thermomonosporaceae</taxon>
        <taxon>Actinomadura</taxon>
    </lineage>
</organism>
<dbReference type="InterPro" id="IPR029058">
    <property type="entry name" value="AB_hydrolase_fold"/>
</dbReference>
<evidence type="ECO:0000313" key="2">
    <source>
        <dbReference type="EMBL" id="GAA4095549.1"/>
    </source>
</evidence>
<protein>
    <submittedName>
        <fullName evidence="2">Alpha/beta hydrolase</fullName>
    </submittedName>
</protein>
<keyword evidence="2" id="KW-0378">Hydrolase</keyword>
<reference evidence="3" key="1">
    <citation type="journal article" date="2019" name="Int. J. Syst. Evol. Microbiol.">
        <title>The Global Catalogue of Microorganisms (GCM) 10K type strain sequencing project: providing services to taxonomists for standard genome sequencing and annotation.</title>
        <authorList>
            <consortium name="The Broad Institute Genomics Platform"/>
            <consortium name="The Broad Institute Genome Sequencing Center for Infectious Disease"/>
            <person name="Wu L."/>
            <person name="Ma J."/>
        </authorList>
    </citation>
    <scope>NUCLEOTIDE SEQUENCE [LARGE SCALE GENOMIC DNA]</scope>
    <source>
        <strain evidence="3">JCM 16702</strain>
    </source>
</reference>
<feature type="domain" description="AB hydrolase-1" evidence="1">
    <location>
        <begin position="26"/>
        <end position="261"/>
    </location>
</feature>
<sequence length="278" mass="30867">MKVYERTVNGIRTVVREHGEGRDGEAVVFVHGNPGSGADWEGLLLQAGRHTRAVAWDAPGFGRADKPRGFPHSVDGHAEFFGAVLDDLGIRKAHLCLHDFGGPWGLAWAVRHPDRLTGLVLVDTGVLLGYRWHVLARVWRTPVVGEVFMATTTRRAFHLLVGRRGNPRGLPRPFLDRMFDDFDRATRRAVLRLYRSFDDPAGWSAAVSPVLGRLDVPVLVVWGAHDPYMGPAQALVQRATFPHAEVVVLPESGHWPFVDAPSEVEQATTTFWQKTIPT</sequence>
<comment type="caution">
    <text evidence="2">The sequence shown here is derived from an EMBL/GenBank/DDBJ whole genome shotgun (WGS) entry which is preliminary data.</text>
</comment>
<dbReference type="Pfam" id="PF00561">
    <property type="entry name" value="Abhydrolase_1"/>
    <property type="match status" value="1"/>
</dbReference>
<dbReference type="InterPro" id="IPR050228">
    <property type="entry name" value="Carboxylesterase_BioH"/>
</dbReference>
<dbReference type="Proteomes" id="UP001500683">
    <property type="component" value="Unassembled WGS sequence"/>
</dbReference>
<gene>
    <name evidence="2" type="ORF">GCM10022214_68390</name>
</gene>